<dbReference type="AlphaFoldDB" id="A0A1R1STH9"/>
<protein>
    <submittedName>
        <fullName evidence="1">Resolvase</fullName>
    </submittedName>
</protein>
<dbReference type="EMBL" id="ASQP01000003">
    <property type="protein sequence ID" value="OMI41557.1"/>
    <property type="molecule type" value="Genomic_DNA"/>
</dbReference>
<accession>A0A1R1STH9</accession>
<evidence type="ECO:0000313" key="2">
    <source>
        <dbReference type="Proteomes" id="UP000186168"/>
    </source>
</evidence>
<proteinExistence type="predicted"/>
<dbReference type="Proteomes" id="UP000186168">
    <property type="component" value="Unassembled WGS sequence"/>
</dbReference>
<reference evidence="1 2" key="1">
    <citation type="submission" date="2013-05" db="EMBL/GenBank/DDBJ databases">
        <title>Genome sequence of Streptomyces sparsogenes DSM 40356.</title>
        <authorList>
            <person name="Coyne S."/>
            <person name="Seebeck F.P."/>
        </authorList>
    </citation>
    <scope>NUCLEOTIDE SEQUENCE [LARGE SCALE GENOMIC DNA]</scope>
    <source>
        <strain evidence="1 2">DSM 40356</strain>
    </source>
</reference>
<sequence>MDKEFRERFGMFRRTQVVRVAGVDNRPEIAELEETVKELSTRLTTLRGTAADAVASQLQGVSDRLDALRIKPIVPPHIEEIELDTTWGEDWDKADAAGRREILLDLNVRVSVGAPTGWRRPVSERLTFEIRRPDPEADALMEAAHQANL</sequence>
<evidence type="ECO:0000313" key="1">
    <source>
        <dbReference type="EMBL" id="OMI41557.1"/>
    </source>
</evidence>
<organism evidence="1 2">
    <name type="scientific">Streptomyces sparsogenes DSM 40356</name>
    <dbReference type="NCBI Taxonomy" id="1331668"/>
    <lineage>
        <taxon>Bacteria</taxon>
        <taxon>Bacillati</taxon>
        <taxon>Actinomycetota</taxon>
        <taxon>Actinomycetes</taxon>
        <taxon>Kitasatosporales</taxon>
        <taxon>Streptomycetaceae</taxon>
        <taxon>Streptomyces</taxon>
    </lineage>
</organism>
<name>A0A1R1STH9_9ACTN</name>
<comment type="caution">
    <text evidence="1">The sequence shown here is derived from an EMBL/GenBank/DDBJ whole genome shotgun (WGS) entry which is preliminary data.</text>
</comment>
<dbReference type="STRING" id="67365.GCA_001704635_01425"/>
<keyword evidence="2" id="KW-1185">Reference proteome</keyword>
<gene>
    <name evidence="1" type="ORF">SPAR_00170</name>
</gene>